<organism evidence="4 5">
    <name type="scientific">Heliocybe sulcata</name>
    <dbReference type="NCBI Taxonomy" id="5364"/>
    <lineage>
        <taxon>Eukaryota</taxon>
        <taxon>Fungi</taxon>
        <taxon>Dikarya</taxon>
        <taxon>Basidiomycota</taxon>
        <taxon>Agaricomycotina</taxon>
        <taxon>Agaricomycetes</taxon>
        <taxon>Gloeophyllales</taxon>
        <taxon>Gloeophyllaceae</taxon>
        <taxon>Heliocybe</taxon>
    </lineage>
</organism>
<comment type="similarity">
    <text evidence="1">Belongs to the short-chain dehydrogenases/reductases (SDR) family.</text>
</comment>
<dbReference type="SUPFAM" id="SSF51735">
    <property type="entry name" value="NAD(P)-binding Rossmann-fold domains"/>
    <property type="match status" value="1"/>
</dbReference>
<dbReference type="PANTHER" id="PTHR24320">
    <property type="entry name" value="RETINOL DEHYDROGENASE"/>
    <property type="match status" value="1"/>
</dbReference>
<dbReference type="STRING" id="5364.A0A5C3MWR2"/>
<keyword evidence="5" id="KW-1185">Reference proteome</keyword>
<dbReference type="PRINTS" id="PR00081">
    <property type="entry name" value="GDHRDH"/>
</dbReference>
<sequence length="356" mass="39351">MLPMRFASKKPGSVAPPSSLIYIEPDLTLKNFIVKHETGVPPLVVGDDLTGKTMVVVGANTGIGLAAAKLFASMKASRVIMACRNEEKGTKAVAGVEEATGTKSAELWLVDLGKFSSIVEFCDRWEKEGGRLDILIMNAGIAVWGTWDILEGWESTLQINHLGTSLFSLLLLPRLQEMARESLEQTRLVFVGSDTHYFVTINEYLRNSPSILRTLNDKEKASLTCQTMVSAPGQDQRYPISKLLNLLFSRSLAARLGPSSQHPSIEHEGRRIELHERTSEQGAYQLMWAALGPTNPSDNDHIRGAYVVDNEITEPSDFVISKEGHEVQERIRNETIEILRGVAPKISEIVDQSLRA</sequence>
<name>A0A5C3MWR2_9AGAM</name>
<dbReference type="InterPro" id="IPR036291">
    <property type="entry name" value="NAD(P)-bd_dom_sf"/>
</dbReference>
<keyword evidence="3" id="KW-0560">Oxidoreductase</keyword>
<dbReference type="Proteomes" id="UP000305948">
    <property type="component" value="Unassembled WGS sequence"/>
</dbReference>
<keyword evidence="2" id="KW-0521">NADP</keyword>
<evidence type="ECO:0000256" key="3">
    <source>
        <dbReference type="ARBA" id="ARBA00023002"/>
    </source>
</evidence>
<evidence type="ECO:0000313" key="4">
    <source>
        <dbReference type="EMBL" id="TFK49620.1"/>
    </source>
</evidence>
<dbReference type="AlphaFoldDB" id="A0A5C3MWR2"/>
<dbReference type="InterPro" id="IPR002347">
    <property type="entry name" value="SDR_fam"/>
</dbReference>
<dbReference type="EMBL" id="ML213515">
    <property type="protein sequence ID" value="TFK49620.1"/>
    <property type="molecule type" value="Genomic_DNA"/>
</dbReference>
<evidence type="ECO:0000256" key="1">
    <source>
        <dbReference type="ARBA" id="ARBA00006484"/>
    </source>
</evidence>
<reference evidence="4 5" key="1">
    <citation type="journal article" date="2019" name="Nat. Ecol. Evol.">
        <title>Megaphylogeny resolves global patterns of mushroom evolution.</title>
        <authorList>
            <person name="Varga T."/>
            <person name="Krizsan K."/>
            <person name="Foldi C."/>
            <person name="Dima B."/>
            <person name="Sanchez-Garcia M."/>
            <person name="Sanchez-Ramirez S."/>
            <person name="Szollosi G.J."/>
            <person name="Szarkandi J.G."/>
            <person name="Papp V."/>
            <person name="Albert L."/>
            <person name="Andreopoulos W."/>
            <person name="Angelini C."/>
            <person name="Antonin V."/>
            <person name="Barry K.W."/>
            <person name="Bougher N.L."/>
            <person name="Buchanan P."/>
            <person name="Buyck B."/>
            <person name="Bense V."/>
            <person name="Catcheside P."/>
            <person name="Chovatia M."/>
            <person name="Cooper J."/>
            <person name="Damon W."/>
            <person name="Desjardin D."/>
            <person name="Finy P."/>
            <person name="Geml J."/>
            <person name="Haridas S."/>
            <person name="Hughes K."/>
            <person name="Justo A."/>
            <person name="Karasinski D."/>
            <person name="Kautmanova I."/>
            <person name="Kiss B."/>
            <person name="Kocsube S."/>
            <person name="Kotiranta H."/>
            <person name="LaButti K.M."/>
            <person name="Lechner B.E."/>
            <person name="Liimatainen K."/>
            <person name="Lipzen A."/>
            <person name="Lukacs Z."/>
            <person name="Mihaltcheva S."/>
            <person name="Morgado L.N."/>
            <person name="Niskanen T."/>
            <person name="Noordeloos M.E."/>
            <person name="Ohm R.A."/>
            <person name="Ortiz-Santana B."/>
            <person name="Ovrebo C."/>
            <person name="Racz N."/>
            <person name="Riley R."/>
            <person name="Savchenko A."/>
            <person name="Shiryaev A."/>
            <person name="Soop K."/>
            <person name="Spirin V."/>
            <person name="Szebenyi C."/>
            <person name="Tomsovsky M."/>
            <person name="Tulloss R.E."/>
            <person name="Uehling J."/>
            <person name="Grigoriev I.V."/>
            <person name="Vagvolgyi C."/>
            <person name="Papp T."/>
            <person name="Martin F.M."/>
            <person name="Miettinen O."/>
            <person name="Hibbett D.S."/>
            <person name="Nagy L.G."/>
        </authorList>
    </citation>
    <scope>NUCLEOTIDE SEQUENCE [LARGE SCALE GENOMIC DNA]</scope>
    <source>
        <strain evidence="4 5">OMC1185</strain>
    </source>
</reference>
<gene>
    <name evidence="4" type="ORF">OE88DRAFT_1809350</name>
</gene>
<proteinExistence type="inferred from homology"/>
<dbReference type="Gene3D" id="3.40.50.720">
    <property type="entry name" value="NAD(P)-binding Rossmann-like Domain"/>
    <property type="match status" value="1"/>
</dbReference>
<evidence type="ECO:0000313" key="5">
    <source>
        <dbReference type="Proteomes" id="UP000305948"/>
    </source>
</evidence>
<dbReference type="PANTHER" id="PTHR24320:SF252">
    <property type="entry name" value="DEHYDROGENASE_REDUCTASE FAMILY PROTEIN, PUTATIVE (AFU_ORTHOLOGUE AFUA_3G08550)-RELATED"/>
    <property type="match status" value="1"/>
</dbReference>
<dbReference type="Pfam" id="PF00106">
    <property type="entry name" value="adh_short"/>
    <property type="match status" value="1"/>
</dbReference>
<accession>A0A5C3MWR2</accession>
<dbReference type="OrthoDB" id="542013at2759"/>
<protein>
    <submittedName>
        <fullName evidence="4">Short-chain dehydrogenase</fullName>
    </submittedName>
</protein>
<evidence type="ECO:0000256" key="2">
    <source>
        <dbReference type="ARBA" id="ARBA00022857"/>
    </source>
</evidence>
<dbReference type="GO" id="GO:0016491">
    <property type="term" value="F:oxidoreductase activity"/>
    <property type="evidence" value="ECO:0007669"/>
    <property type="project" value="UniProtKB-KW"/>
</dbReference>